<keyword evidence="3 8" id="KW-0540">Nuclease</keyword>
<evidence type="ECO:0000256" key="4">
    <source>
        <dbReference type="ARBA" id="ARBA00022723"/>
    </source>
</evidence>
<dbReference type="InterPro" id="IPR050556">
    <property type="entry name" value="Type_II_TA_system_RNase"/>
</dbReference>
<dbReference type="HAMAP" id="MF_00265">
    <property type="entry name" value="VapC_Nob1"/>
    <property type="match status" value="1"/>
</dbReference>
<keyword evidence="11" id="KW-1185">Reference proteome</keyword>
<evidence type="ECO:0000256" key="6">
    <source>
        <dbReference type="ARBA" id="ARBA00022842"/>
    </source>
</evidence>
<sequence>MKYRLYDTSAWIDFRKNVTSALTNQLDEDLQDNLVCICPIIIQEVLQGVREDADFEALKEDFKALKILQLEATEVAVAAAQLYRQLRKKGVTIRKPNDCLIAAYALHFNLELCHNDVDFDQIAAHTDLKIWKPAL</sequence>
<dbReference type="Proteomes" id="UP000541352">
    <property type="component" value="Unassembled WGS sequence"/>
</dbReference>
<dbReference type="InterPro" id="IPR029060">
    <property type="entry name" value="PIN-like_dom_sf"/>
</dbReference>
<comment type="function">
    <text evidence="8">Toxic component of a toxin-antitoxin (TA) system. An RNase.</text>
</comment>
<dbReference type="GO" id="GO:0016787">
    <property type="term" value="F:hydrolase activity"/>
    <property type="evidence" value="ECO:0007669"/>
    <property type="project" value="UniProtKB-KW"/>
</dbReference>
<keyword evidence="6 8" id="KW-0460">Magnesium</keyword>
<dbReference type="EMBL" id="JACIBY010000008">
    <property type="protein sequence ID" value="MBB3839778.1"/>
    <property type="molecule type" value="Genomic_DNA"/>
</dbReference>
<accession>A0A7W5ZM09</accession>
<name>A0A7W5ZM09_9BACT</name>
<evidence type="ECO:0000256" key="3">
    <source>
        <dbReference type="ARBA" id="ARBA00022722"/>
    </source>
</evidence>
<organism evidence="10 11">
    <name type="scientific">Runella defluvii</name>
    <dbReference type="NCBI Taxonomy" id="370973"/>
    <lineage>
        <taxon>Bacteria</taxon>
        <taxon>Pseudomonadati</taxon>
        <taxon>Bacteroidota</taxon>
        <taxon>Cytophagia</taxon>
        <taxon>Cytophagales</taxon>
        <taxon>Spirosomataceae</taxon>
        <taxon>Runella</taxon>
    </lineage>
</organism>
<evidence type="ECO:0000256" key="5">
    <source>
        <dbReference type="ARBA" id="ARBA00022801"/>
    </source>
</evidence>
<dbReference type="SMART" id="SM00670">
    <property type="entry name" value="PINc"/>
    <property type="match status" value="1"/>
</dbReference>
<feature type="binding site" evidence="8">
    <location>
        <position position="98"/>
    </location>
    <ligand>
        <name>Mg(2+)</name>
        <dbReference type="ChEBI" id="CHEBI:18420"/>
    </ligand>
</feature>
<dbReference type="Pfam" id="PF01850">
    <property type="entry name" value="PIN"/>
    <property type="match status" value="1"/>
</dbReference>
<dbReference type="Gene3D" id="3.40.50.1010">
    <property type="entry name" value="5'-nuclease"/>
    <property type="match status" value="1"/>
</dbReference>
<dbReference type="AlphaFoldDB" id="A0A7W5ZM09"/>
<keyword evidence="2 8" id="KW-1277">Toxin-antitoxin system</keyword>
<keyword evidence="5 8" id="KW-0378">Hydrolase</keyword>
<dbReference type="InterPro" id="IPR002716">
    <property type="entry name" value="PIN_dom"/>
</dbReference>
<evidence type="ECO:0000256" key="7">
    <source>
        <dbReference type="ARBA" id="ARBA00038093"/>
    </source>
</evidence>
<feature type="domain" description="PIN" evidence="9">
    <location>
        <begin position="2"/>
        <end position="121"/>
    </location>
</feature>
<gene>
    <name evidence="8" type="primary">vapC</name>
    <name evidence="10" type="ORF">FHS57_003789</name>
</gene>
<dbReference type="InterPro" id="IPR022907">
    <property type="entry name" value="VapC_family"/>
</dbReference>
<proteinExistence type="inferred from homology"/>
<feature type="binding site" evidence="8">
    <location>
        <position position="7"/>
    </location>
    <ligand>
        <name>Mg(2+)</name>
        <dbReference type="ChEBI" id="CHEBI:18420"/>
    </ligand>
</feature>
<keyword evidence="8" id="KW-0800">Toxin</keyword>
<evidence type="ECO:0000259" key="9">
    <source>
        <dbReference type="SMART" id="SM00670"/>
    </source>
</evidence>
<evidence type="ECO:0000256" key="8">
    <source>
        <dbReference type="HAMAP-Rule" id="MF_00265"/>
    </source>
</evidence>
<dbReference type="GO" id="GO:0004540">
    <property type="term" value="F:RNA nuclease activity"/>
    <property type="evidence" value="ECO:0007669"/>
    <property type="project" value="InterPro"/>
</dbReference>
<protein>
    <recommendedName>
        <fullName evidence="8">Ribonuclease VapC</fullName>
        <shortName evidence="8">RNase VapC</shortName>
        <ecNumber evidence="8">3.1.-.-</ecNumber>
    </recommendedName>
    <alternativeName>
        <fullName evidence="8">Toxin VapC</fullName>
    </alternativeName>
</protein>
<dbReference type="PANTHER" id="PTHR33653">
    <property type="entry name" value="RIBONUCLEASE VAPC2"/>
    <property type="match status" value="1"/>
</dbReference>
<comment type="caution">
    <text evidence="10">The sequence shown here is derived from an EMBL/GenBank/DDBJ whole genome shotgun (WGS) entry which is preliminary data.</text>
</comment>
<comment type="similarity">
    <text evidence="7 8">Belongs to the PINc/VapC protein family.</text>
</comment>
<reference evidence="10 11" key="1">
    <citation type="submission" date="2020-08" db="EMBL/GenBank/DDBJ databases">
        <title>Genomic Encyclopedia of Type Strains, Phase IV (KMG-IV): sequencing the most valuable type-strain genomes for metagenomic binning, comparative biology and taxonomic classification.</title>
        <authorList>
            <person name="Goeker M."/>
        </authorList>
    </citation>
    <scope>NUCLEOTIDE SEQUENCE [LARGE SCALE GENOMIC DNA]</scope>
    <source>
        <strain evidence="10 11">DSM 17976</strain>
    </source>
</reference>
<evidence type="ECO:0000256" key="1">
    <source>
        <dbReference type="ARBA" id="ARBA00001946"/>
    </source>
</evidence>
<dbReference type="EC" id="3.1.-.-" evidence="8"/>
<evidence type="ECO:0000313" key="11">
    <source>
        <dbReference type="Proteomes" id="UP000541352"/>
    </source>
</evidence>
<evidence type="ECO:0000256" key="2">
    <source>
        <dbReference type="ARBA" id="ARBA00022649"/>
    </source>
</evidence>
<dbReference type="RefSeq" id="WP_183976324.1">
    <property type="nucleotide sequence ID" value="NZ_JACIBY010000008.1"/>
</dbReference>
<dbReference type="GO" id="GO:0000287">
    <property type="term" value="F:magnesium ion binding"/>
    <property type="evidence" value="ECO:0007669"/>
    <property type="project" value="UniProtKB-UniRule"/>
</dbReference>
<comment type="cofactor">
    <cofactor evidence="1 8">
        <name>Mg(2+)</name>
        <dbReference type="ChEBI" id="CHEBI:18420"/>
    </cofactor>
</comment>
<keyword evidence="4 8" id="KW-0479">Metal-binding</keyword>
<evidence type="ECO:0000313" key="10">
    <source>
        <dbReference type="EMBL" id="MBB3839778.1"/>
    </source>
</evidence>
<dbReference type="SUPFAM" id="SSF88723">
    <property type="entry name" value="PIN domain-like"/>
    <property type="match status" value="1"/>
</dbReference>
<dbReference type="PANTHER" id="PTHR33653:SF1">
    <property type="entry name" value="RIBONUCLEASE VAPC2"/>
    <property type="match status" value="1"/>
</dbReference>
<dbReference type="GO" id="GO:0090729">
    <property type="term" value="F:toxin activity"/>
    <property type="evidence" value="ECO:0007669"/>
    <property type="project" value="UniProtKB-KW"/>
</dbReference>